<reference evidence="13" key="1">
    <citation type="submission" date="2021-01" db="EMBL/GenBank/DDBJ databases">
        <authorList>
            <person name="Kaushik A."/>
        </authorList>
    </citation>
    <scope>NUCLEOTIDE SEQUENCE</scope>
    <source>
        <strain evidence="13">AG1-1C</strain>
    </source>
</reference>
<sequence length="865" mass="96936">MLATFHLVKRRPTLSRHVVIRPRIYLSSSFHTGSILKMADKPRHPEWVQPQRSEEPVLKVYNSLTKSKTEFIPKKGRNVTWYNCGPTVYDSSHMGHARNYLTQDIIRRILTDYFGYDVHFVMNITDIDDKIIIRARQQYHLDSLSASTPTVSQELIDTVHKAWLAYLRKQLDKGLEDKNLIISGQEESSWAKIETLAQDPAWVQAGNARDEKFFMHLKALRDTRTAITLAQSSVGTPSSALITSSAPVLSPYLDTLHLSSPNAAPIPSHITRALSTYWERAFMRDMDRLGVRRPDTLTRVTEYVPEIVAFVEKIVSRGWAYEAGGSVYFDVRAYDGVEGKDKDWQHVYAKLQPHSKNNTALLEEGEGALSSSDSKRSAADFALWKRSKPGEPEWPSPWGPGRPGWHIECSVMASAILGDGMDIHSGGIDLAFPHHDNELAQSEAYHDCQQWVNYFLHTGHLHIEGQKMSKSLKNFITVEDALKTYSSRQLRLAFLAQSWNAKMDFKESLMLEVRSQETVLNNFFALARALVSDEEAAAEKTSTEEPRHNYGEAEAELSTLYVWDFLRFSGKVLMELGKRASYGNTMFVFPHSLAKSCPIADFFLFLSLAQTQHAYRTALCDSFNTPDAIQRVLELVSRTNVYVARGRSRVNVGVVAHIARWVTEALRVFGLGGDATGSIGWGTDGDNAEGSVDREALLMPYLRTLSAFRDSVRQLAMSGASAKDILKLCDNLRDVDLIPLGVALDDQDDGKALVKLVPPETLIRARDEKLAQAAEKSAKKAAQTEATRAKQIAKLERGKLSPTEMFRPPNVPEGTYGSWDDRGIPLTDAAGAELPKSRSKKLAKEWEIQNKAHEEWNAWVSGGGK</sequence>
<dbReference type="HAMAP" id="MF_00041">
    <property type="entry name" value="Cys_tRNA_synth"/>
    <property type="match status" value="1"/>
</dbReference>
<keyword evidence="3" id="KW-0436">Ligase</keyword>
<comment type="caution">
    <text evidence="13">The sequence shown here is derived from an EMBL/GenBank/DDBJ whole genome shotgun (WGS) entry which is preliminary data.</text>
</comment>
<evidence type="ECO:0000313" key="13">
    <source>
        <dbReference type="EMBL" id="CAE6356997.1"/>
    </source>
</evidence>
<dbReference type="EC" id="6.1.1.16" evidence="2"/>
<dbReference type="InterPro" id="IPR024909">
    <property type="entry name" value="Cys-tRNA/MSH_ligase"/>
</dbReference>
<evidence type="ECO:0000313" key="14">
    <source>
        <dbReference type="Proteomes" id="UP000663846"/>
    </source>
</evidence>
<comment type="cofactor">
    <cofactor evidence="1">
        <name>Zn(2+)</name>
        <dbReference type="ChEBI" id="CHEBI:29105"/>
    </cofactor>
</comment>
<dbReference type="PANTHER" id="PTHR10890:SF3">
    <property type="entry name" value="CYSTEINE--TRNA LIGASE, CYTOPLASMIC"/>
    <property type="match status" value="1"/>
</dbReference>
<evidence type="ECO:0000259" key="12">
    <source>
        <dbReference type="Pfam" id="PF01406"/>
    </source>
</evidence>
<dbReference type="SUPFAM" id="SSF52374">
    <property type="entry name" value="Nucleotidylyl transferase"/>
    <property type="match status" value="1"/>
</dbReference>
<name>A0A8H2ZVT9_9AGAM</name>
<dbReference type="GO" id="GO:0004817">
    <property type="term" value="F:cysteine-tRNA ligase activity"/>
    <property type="evidence" value="ECO:0007669"/>
    <property type="project" value="UniProtKB-EC"/>
</dbReference>
<dbReference type="CDD" id="cd00672">
    <property type="entry name" value="CysRS_core"/>
    <property type="match status" value="1"/>
</dbReference>
<protein>
    <recommendedName>
        <fullName evidence="2">cysteine--tRNA ligase</fullName>
        <ecNumber evidence="2">6.1.1.16</ecNumber>
    </recommendedName>
    <alternativeName>
        <fullName evidence="10">Cysteinyl-tRNA synthetase</fullName>
    </alternativeName>
</protein>
<accession>A0A8H2ZVT9</accession>
<keyword evidence="6" id="KW-0862">Zinc</keyword>
<dbReference type="Proteomes" id="UP000663846">
    <property type="component" value="Unassembled WGS sequence"/>
</dbReference>
<evidence type="ECO:0000256" key="10">
    <source>
        <dbReference type="ARBA" id="ARBA00031499"/>
    </source>
</evidence>
<evidence type="ECO:0000256" key="5">
    <source>
        <dbReference type="ARBA" id="ARBA00022741"/>
    </source>
</evidence>
<evidence type="ECO:0000256" key="4">
    <source>
        <dbReference type="ARBA" id="ARBA00022723"/>
    </source>
</evidence>
<keyword evidence="5" id="KW-0547">Nucleotide-binding</keyword>
<dbReference type="AlphaFoldDB" id="A0A8H2ZVT9"/>
<dbReference type="GO" id="GO:0006423">
    <property type="term" value="P:cysteinyl-tRNA aminoacylation"/>
    <property type="evidence" value="ECO:0007669"/>
    <property type="project" value="InterPro"/>
</dbReference>
<evidence type="ECO:0000256" key="9">
    <source>
        <dbReference type="ARBA" id="ARBA00023146"/>
    </source>
</evidence>
<dbReference type="InterPro" id="IPR014729">
    <property type="entry name" value="Rossmann-like_a/b/a_fold"/>
</dbReference>
<dbReference type="GO" id="GO:0005737">
    <property type="term" value="C:cytoplasm"/>
    <property type="evidence" value="ECO:0007669"/>
    <property type="project" value="TreeGrafter"/>
</dbReference>
<evidence type="ECO:0000256" key="1">
    <source>
        <dbReference type="ARBA" id="ARBA00001947"/>
    </source>
</evidence>
<dbReference type="InterPro" id="IPR015803">
    <property type="entry name" value="Cys-tRNA-ligase"/>
</dbReference>
<dbReference type="NCBIfam" id="TIGR00435">
    <property type="entry name" value="cysS"/>
    <property type="match status" value="1"/>
</dbReference>
<dbReference type="Pfam" id="PF01406">
    <property type="entry name" value="tRNA-synt_1e"/>
    <property type="match status" value="1"/>
</dbReference>
<gene>
    <name evidence="13" type="ORF">RDB_LOCUS15241</name>
</gene>
<evidence type="ECO:0000256" key="8">
    <source>
        <dbReference type="ARBA" id="ARBA00022917"/>
    </source>
</evidence>
<evidence type="ECO:0000256" key="6">
    <source>
        <dbReference type="ARBA" id="ARBA00022833"/>
    </source>
</evidence>
<feature type="compositionally biased region" description="Low complexity" evidence="11">
    <location>
        <begin position="775"/>
        <end position="786"/>
    </location>
</feature>
<organism evidence="13 14">
    <name type="scientific">Rhizoctonia solani</name>
    <dbReference type="NCBI Taxonomy" id="456999"/>
    <lineage>
        <taxon>Eukaryota</taxon>
        <taxon>Fungi</taxon>
        <taxon>Dikarya</taxon>
        <taxon>Basidiomycota</taxon>
        <taxon>Agaricomycotina</taxon>
        <taxon>Agaricomycetes</taxon>
        <taxon>Cantharellales</taxon>
        <taxon>Ceratobasidiaceae</taxon>
        <taxon>Rhizoctonia</taxon>
    </lineage>
</organism>
<keyword evidence="8" id="KW-0648">Protein biosynthesis</keyword>
<keyword evidence="9" id="KW-0030">Aminoacyl-tRNA synthetase</keyword>
<evidence type="ECO:0000256" key="11">
    <source>
        <dbReference type="SAM" id="MobiDB-lite"/>
    </source>
</evidence>
<evidence type="ECO:0000256" key="2">
    <source>
        <dbReference type="ARBA" id="ARBA00012832"/>
    </source>
</evidence>
<dbReference type="InterPro" id="IPR032678">
    <property type="entry name" value="tRNA-synt_1_cat_dom"/>
</dbReference>
<dbReference type="EMBL" id="CAJMWS010000078">
    <property type="protein sequence ID" value="CAE6356997.1"/>
    <property type="molecule type" value="Genomic_DNA"/>
</dbReference>
<dbReference type="GO" id="GO:0046872">
    <property type="term" value="F:metal ion binding"/>
    <property type="evidence" value="ECO:0007669"/>
    <property type="project" value="UniProtKB-KW"/>
</dbReference>
<dbReference type="Gene3D" id="3.40.50.620">
    <property type="entry name" value="HUPs"/>
    <property type="match status" value="2"/>
</dbReference>
<dbReference type="PANTHER" id="PTHR10890">
    <property type="entry name" value="CYSTEINYL-TRNA SYNTHETASE"/>
    <property type="match status" value="1"/>
</dbReference>
<proteinExistence type="inferred from homology"/>
<evidence type="ECO:0000256" key="7">
    <source>
        <dbReference type="ARBA" id="ARBA00022840"/>
    </source>
</evidence>
<dbReference type="PRINTS" id="PR00983">
    <property type="entry name" value="TRNASYNTHCYS"/>
</dbReference>
<dbReference type="InterPro" id="IPR009080">
    <property type="entry name" value="tRNAsynth_Ia_anticodon-bd"/>
</dbReference>
<feature type="region of interest" description="Disordered" evidence="11">
    <location>
        <begin position="775"/>
        <end position="838"/>
    </location>
</feature>
<dbReference type="GO" id="GO:0005524">
    <property type="term" value="F:ATP binding"/>
    <property type="evidence" value="ECO:0007669"/>
    <property type="project" value="UniProtKB-KW"/>
</dbReference>
<dbReference type="SUPFAM" id="SSF47323">
    <property type="entry name" value="Anticodon-binding domain of a subclass of class I aminoacyl-tRNA synthetases"/>
    <property type="match status" value="1"/>
</dbReference>
<evidence type="ECO:0000256" key="3">
    <source>
        <dbReference type="ARBA" id="ARBA00022598"/>
    </source>
</evidence>
<keyword evidence="7" id="KW-0067">ATP-binding</keyword>
<keyword evidence="4" id="KW-0479">Metal-binding</keyword>
<feature type="domain" description="tRNA synthetases class I catalytic" evidence="12">
    <location>
        <begin position="73"/>
        <end position="513"/>
    </location>
</feature>